<feature type="signal peptide" evidence="1">
    <location>
        <begin position="1"/>
        <end position="23"/>
    </location>
</feature>
<dbReference type="RefSeq" id="WP_149859873.1">
    <property type="nucleotide sequence ID" value="NZ_VUOD01000002.1"/>
</dbReference>
<organism evidence="2 3">
    <name type="scientific">Arenimonas fontis</name>
    <dbReference type="NCBI Taxonomy" id="2608255"/>
    <lineage>
        <taxon>Bacteria</taxon>
        <taxon>Pseudomonadati</taxon>
        <taxon>Pseudomonadota</taxon>
        <taxon>Gammaproteobacteria</taxon>
        <taxon>Lysobacterales</taxon>
        <taxon>Lysobacteraceae</taxon>
        <taxon>Arenimonas</taxon>
    </lineage>
</organism>
<comment type="caution">
    <text evidence="2">The sequence shown here is derived from an EMBL/GenBank/DDBJ whole genome shotgun (WGS) entry which is preliminary data.</text>
</comment>
<keyword evidence="3" id="KW-1185">Reference proteome</keyword>
<proteinExistence type="predicted"/>
<sequence>MRTALPRLVILAGGLALSSLASAYTVNIAPANPRAVYLRVGDGLMSGGNYNAGGTPVSGGAVNRVLVTVPAGSVGNGVPIAMGTEGSPRLTSDYDGYLFCNPGQIYIGGFYRTTSNGGWRAQPARLLITAPANLVSADGHTIPISEISWTTSGNGDTGPQPIPAGTLSAGQNQLTTFPRNSWRESCMSFTYANQNLVAAGTYDATVTFTLAQP</sequence>
<feature type="chain" id="PRO_5022888447" evidence="1">
    <location>
        <begin position="24"/>
        <end position="213"/>
    </location>
</feature>
<protein>
    <submittedName>
        <fullName evidence="2">Uncharacterized protein</fullName>
    </submittedName>
</protein>
<gene>
    <name evidence="2" type="ORF">F0415_03875</name>
</gene>
<dbReference type="EMBL" id="VUOD01000002">
    <property type="protein sequence ID" value="KAA2285772.1"/>
    <property type="molecule type" value="Genomic_DNA"/>
</dbReference>
<reference evidence="2 3" key="1">
    <citation type="submission" date="2019-09" db="EMBL/GenBank/DDBJ databases">
        <title>Arenimonas chukotkensis sp. nov., a bacterium isolated from Chukotka hot spring, Arctic region, Russia.</title>
        <authorList>
            <person name="Zayulina K.S."/>
            <person name="Prokofeva M.I."/>
            <person name="Elcheninov A.G."/>
            <person name="Novikov A."/>
            <person name="Kochetkova T.V."/>
            <person name="Kublanov I.V."/>
        </authorList>
    </citation>
    <scope>NUCLEOTIDE SEQUENCE [LARGE SCALE GENOMIC DNA]</scope>
    <source>
        <strain evidence="2 3">3729k</strain>
    </source>
</reference>
<evidence type="ECO:0000256" key="1">
    <source>
        <dbReference type="SAM" id="SignalP"/>
    </source>
</evidence>
<evidence type="ECO:0000313" key="3">
    <source>
        <dbReference type="Proteomes" id="UP000322165"/>
    </source>
</evidence>
<evidence type="ECO:0000313" key="2">
    <source>
        <dbReference type="EMBL" id="KAA2285772.1"/>
    </source>
</evidence>
<dbReference type="AlphaFoldDB" id="A0A5B2ZF95"/>
<name>A0A5B2ZF95_9GAMM</name>
<keyword evidence="1" id="KW-0732">Signal</keyword>
<dbReference type="Proteomes" id="UP000322165">
    <property type="component" value="Unassembled WGS sequence"/>
</dbReference>
<reference evidence="2 3" key="2">
    <citation type="submission" date="2019-09" db="EMBL/GenBank/DDBJ databases">
        <authorList>
            <person name="Mazur A."/>
        </authorList>
    </citation>
    <scope>NUCLEOTIDE SEQUENCE [LARGE SCALE GENOMIC DNA]</scope>
    <source>
        <strain evidence="2 3">3729k</strain>
    </source>
</reference>
<accession>A0A5B2ZF95</accession>